<dbReference type="AlphaFoldDB" id="A0A239PMM9"/>
<keyword evidence="2" id="KW-0732">Signal</keyword>
<sequence>MKRFFTALALIPSAAFAHVGDHSHVAATHLLTEPDHLGVIGVVIVIALGAWLWRRGRS</sequence>
<evidence type="ECO:0000256" key="2">
    <source>
        <dbReference type="SAM" id="SignalP"/>
    </source>
</evidence>
<organism evidence="3 4">
    <name type="scientific">Paracoccus seriniphilus</name>
    <dbReference type="NCBI Taxonomy" id="184748"/>
    <lineage>
        <taxon>Bacteria</taxon>
        <taxon>Pseudomonadati</taxon>
        <taxon>Pseudomonadota</taxon>
        <taxon>Alphaproteobacteria</taxon>
        <taxon>Rhodobacterales</taxon>
        <taxon>Paracoccaceae</taxon>
        <taxon>Paracoccus</taxon>
    </lineage>
</organism>
<name>A0A239PMM9_9RHOB</name>
<evidence type="ECO:0000313" key="3">
    <source>
        <dbReference type="EMBL" id="SNT68780.1"/>
    </source>
</evidence>
<evidence type="ECO:0000313" key="4">
    <source>
        <dbReference type="Proteomes" id="UP000198307"/>
    </source>
</evidence>
<accession>A0A239PMM9</accession>
<evidence type="ECO:0008006" key="5">
    <source>
        <dbReference type="Google" id="ProtNLM"/>
    </source>
</evidence>
<keyword evidence="1" id="KW-1133">Transmembrane helix</keyword>
<feature type="transmembrane region" description="Helical" evidence="1">
    <location>
        <begin position="36"/>
        <end position="53"/>
    </location>
</feature>
<feature type="chain" id="PRO_5012964062" description="PEP-CTERM protein-sorting domain-containing protein" evidence="2">
    <location>
        <begin position="18"/>
        <end position="58"/>
    </location>
</feature>
<keyword evidence="1" id="KW-0812">Transmembrane</keyword>
<proteinExistence type="predicted"/>
<evidence type="ECO:0000256" key="1">
    <source>
        <dbReference type="SAM" id="Phobius"/>
    </source>
</evidence>
<reference evidence="3 4" key="1">
    <citation type="submission" date="2017-07" db="EMBL/GenBank/DDBJ databases">
        <authorList>
            <person name="Sun Z.S."/>
            <person name="Albrecht U."/>
            <person name="Echele G."/>
            <person name="Lee C.C."/>
        </authorList>
    </citation>
    <scope>NUCLEOTIDE SEQUENCE [LARGE SCALE GENOMIC DNA]</scope>
    <source>
        <strain evidence="3 4">DSM 14827</strain>
    </source>
</reference>
<keyword evidence="1" id="KW-0472">Membrane</keyword>
<keyword evidence="4" id="KW-1185">Reference proteome</keyword>
<dbReference type="Proteomes" id="UP000198307">
    <property type="component" value="Unassembled WGS sequence"/>
</dbReference>
<protein>
    <recommendedName>
        <fullName evidence="5">PEP-CTERM protein-sorting domain-containing protein</fullName>
    </recommendedName>
</protein>
<dbReference type="RefSeq" id="WP_179217603.1">
    <property type="nucleotide sequence ID" value="NZ_CP067129.1"/>
</dbReference>
<feature type="signal peptide" evidence="2">
    <location>
        <begin position="1"/>
        <end position="17"/>
    </location>
</feature>
<dbReference type="EMBL" id="FZQB01000001">
    <property type="protein sequence ID" value="SNT68780.1"/>
    <property type="molecule type" value="Genomic_DNA"/>
</dbReference>
<gene>
    <name evidence="3" type="ORF">SAMN05444959_101340</name>
</gene>